<dbReference type="Gene3D" id="2.60.120.430">
    <property type="entry name" value="Galactose-binding lectin"/>
    <property type="match status" value="1"/>
</dbReference>
<dbReference type="InterPro" id="IPR051824">
    <property type="entry name" value="LRR_Rcpt-Like_S/T_Kinase"/>
</dbReference>
<keyword evidence="11" id="KW-0418">Kinase</keyword>
<evidence type="ECO:0000256" key="15">
    <source>
        <dbReference type="ARBA" id="ARBA00023170"/>
    </source>
</evidence>
<dbReference type="InterPro" id="IPR003591">
    <property type="entry name" value="Leu-rich_rpt_typical-subtyp"/>
</dbReference>
<evidence type="ECO:0000256" key="12">
    <source>
        <dbReference type="ARBA" id="ARBA00022840"/>
    </source>
</evidence>
<dbReference type="SUPFAM" id="SSF56112">
    <property type="entry name" value="Protein kinase-like (PK-like)"/>
    <property type="match status" value="1"/>
</dbReference>
<evidence type="ECO:0000256" key="5">
    <source>
        <dbReference type="ARBA" id="ARBA00022614"/>
    </source>
</evidence>
<dbReference type="Pfam" id="PF00560">
    <property type="entry name" value="LRR_1"/>
    <property type="match status" value="1"/>
</dbReference>
<keyword evidence="14 21" id="KW-0472">Membrane</keyword>
<dbReference type="SMART" id="SM00369">
    <property type="entry name" value="LRR_TYP"/>
    <property type="match status" value="3"/>
</dbReference>
<evidence type="ECO:0000256" key="20">
    <source>
        <dbReference type="SAM" id="MobiDB-lite"/>
    </source>
</evidence>
<dbReference type="Gramene" id="Psat04G0409700-T2">
    <property type="protein sequence ID" value="KAI5420182.1"/>
    <property type="gene ID" value="KIW84_044097"/>
</dbReference>
<comment type="catalytic activity">
    <reaction evidence="18">
        <text>L-seryl-[protein] + ATP = O-phospho-L-seryl-[protein] + ADP + H(+)</text>
        <dbReference type="Rhea" id="RHEA:17989"/>
        <dbReference type="Rhea" id="RHEA-COMP:9863"/>
        <dbReference type="Rhea" id="RHEA-COMP:11604"/>
        <dbReference type="ChEBI" id="CHEBI:15378"/>
        <dbReference type="ChEBI" id="CHEBI:29999"/>
        <dbReference type="ChEBI" id="CHEBI:30616"/>
        <dbReference type="ChEBI" id="CHEBI:83421"/>
        <dbReference type="ChEBI" id="CHEBI:456216"/>
        <dbReference type="EC" id="2.7.11.1"/>
    </reaction>
</comment>
<organism evidence="24 25">
    <name type="scientific">Pisum sativum</name>
    <name type="common">Garden pea</name>
    <name type="synonym">Lathyrus oleraceus</name>
    <dbReference type="NCBI Taxonomy" id="3888"/>
    <lineage>
        <taxon>Eukaryota</taxon>
        <taxon>Viridiplantae</taxon>
        <taxon>Streptophyta</taxon>
        <taxon>Embryophyta</taxon>
        <taxon>Tracheophyta</taxon>
        <taxon>Spermatophyta</taxon>
        <taxon>Magnoliopsida</taxon>
        <taxon>eudicotyledons</taxon>
        <taxon>Gunneridae</taxon>
        <taxon>Pentapetalae</taxon>
        <taxon>rosids</taxon>
        <taxon>fabids</taxon>
        <taxon>Fabales</taxon>
        <taxon>Fabaceae</taxon>
        <taxon>Papilionoideae</taxon>
        <taxon>50 kb inversion clade</taxon>
        <taxon>NPAAA clade</taxon>
        <taxon>Hologalegina</taxon>
        <taxon>IRL clade</taxon>
        <taxon>Fabeae</taxon>
        <taxon>Lathyrus</taxon>
    </lineage>
</organism>
<dbReference type="InterPro" id="IPR000225">
    <property type="entry name" value="Armadillo"/>
</dbReference>
<reference evidence="24 25" key="1">
    <citation type="journal article" date="2022" name="Nat. Genet.">
        <title>Improved pea reference genome and pan-genome highlight genomic features and evolutionary characteristics.</title>
        <authorList>
            <person name="Yang T."/>
            <person name="Liu R."/>
            <person name="Luo Y."/>
            <person name="Hu S."/>
            <person name="Wang D."/>
            <person name="Wang C."/>
            <person name="Pandey M.K."/>
            <person name="Ge S."/>
            <person name="Xu Q."/>
            <person name="Li N."/>
            <person name="Li G."/>
            <person name="Huang Y."/>
            <person name="Saxena R.K."/>
            <person name="Ji Y."/>
            <person name="Li M."/>
            <person name="Yan X."/>
            <person name="He Y."/>
            <person name="Liu Y."/>
            <person name="Wang X."/>
            <person name="Xiang C."/>
            <person name="Varshney R.K."/>
            <person name="Ding H."/>
            <person name="Gao S."/>
            <person name="Zong X."/>
        </authorList>
    </citation>
    <scope>NUCLEOTIDE SEQUENCE [LARGE SCALE GENOMIC DNA]</scope>
    <source>
        <strain evidence="24 25">cv. Zhongwan 6</strain>
    </source>
</reference>
<feature type="signal peptide" evidence="22">
    <location>
        <begin position="1"/>
        <end position="23"/>
    </location>
</feature>
<dbReference type="SMART" id="SM00220">
    <property type="entry name" value="S_TKc"/>
    <property type="match status" value="1"/>
</dbReference>
<keyword evidence="8 22" id="KW-0732">Signal</keyword>
<dbReference type="InterPro" id="IPR001611">
    <property type="entry name" value="Leu-rich_rpt"/>
</dbReference>
<evidence type="ECO:0000256" key="14">
    <source>
        <dbReference type="ARBA" id="ARBA00023136"/>
    </source>
</evidence>
<dbReference type="GO" id="GO:0004674">
    <property type="term" value="F:protein serine/threonine kinase activity"/>
    <property type="evidence" value="ECO:0007669"/>
    <property type="project" value="UniProtKB-KW"/>
</dbReference>
<evidence type="ECO:0000256" key="18">
    <source>
        <dbReference type="ARBA" id="ARBA00048679"/>
    </source>
</evidence>
<dbReference type="FunFam" id="2.60.120.430:FF:000004">
    <property type="entry name" value="Putative leucine-rich repeat receptor-like serine/threonine-protein kinase"/>
    <property type="match status" value="1"/>
</dbReference>
<dbReference type="FunFam" id="3.30.200.20:FF:000217">
    <property type="entry name" value="probable LRR receptor-like serine/threonine-protein kinase At1g53430"/>
    <property type="match status" value="1"/>
</dbReference>
<dbReference type="InterPro" id="IPR032675">
    <property type="entry name" value="LRR_dom_sf"/>
</dbReference>
<dbReference type="AlphaFoldDB" id="A0A9D4XH02"/>
<keyword evidence="10" id="KW-0547">Nucleotide-binding</keyword>
<dbReference type="FunFam" id="1.10.510.10:FF:000044">
    <property type="entry name" value="Putative LRR receptor-like serine/threonine-protein kinase"/>
    <property type="match status" value="1"/>
</dbReference>
<evidence type="ECO:0000256" key="7">
    <source>
        <dbReference type="ARBA" id="ARBA00022692"/>
    </source>
</evidence>
<dbReference type="EC" id="2.7.11.1" evidence="2"/>
<evidence type="ECO:0000259" key="23">
    <source>
        <dbReference type="PROSITE" id="PS50011"/>
    </source>
</evidence>
<dbReference type="PANTHER" id="PTHR48006:SF78">
    <property type="entry name" value="LRR RECEPTOR-LIKE KINASE"/>
    <property type="match status" value="1"/>
</dbReference>
<dbReference type="Pfam" id="PF07714">
    <property type="entry name" value="PK_Tyr_Ser-Thr"/>
    <property type="match status" value="1"/>
</dbReference>
<keyword evidence="6" id="KW-0808">Transferase</keyword>
<dbReference type="Pfam" id="PF11721">
    <property type="entry name" value="Malectin"/>
    <property type="match status" value="1"/>
</dbReference>
<dbReference type="SUPFAM" id="SSF52058">
    <property type="entry name" value="L domain-like"/>
    <property type="match status" value="1"/>
</dbReference>
<dbReference type="Proteomes" id="UP001058974">
    <property type="component" value="Chromosome 4"/>
</dbReference>
<sequence length="954" mass="105443">MTSGSRFKYMILCFFLALNLCVQEFESNAQLIPQDEVKSLQTISDRLKSVNWKVTERSCIDGRGFDNDNIDDDTVRNVTCDCTFQNKTLCHVTSIFLKGQNIAGVMPSEFGDLTQLKILDLTRNYLNGSIPTSFANKSLVVLSLLGNRLSGPIPAEIGDITGLEDLVLENNQLGGTLPPSLGNLSNLKRLLLSSNNFTGVIPESFSKLKNLTDFRIDGSSLSGQIPSFIGNWTKLGRLDMQGTSMEGPIPPTISELKRLSELRISDLNGPSMTFPNLKDLKNLQLLELRNCLITGPIPDYIGEMTNLVTLDLSFNMFTGSIPNSIQGLKRLNYMFMTNNSLSGPIQDWILNFKINITFCLKRNLPCAGNPQYDSLFINCGGPEGDFDGNHYVGDLQENGISNFVLRNAGQWAYSSTGVYMGDVHADYTASNTYSLNINGPEYYRTARLSPLSLSYYGLCMKNGNYKVELHFAEIMFSDDQTFKSLGRRIFDVSIQGFKYLKDFNIKEEAGGVGKGITKEFEVEVNDNTLEIHLYWAGKGTTAIPDRGVYGPLISAITVTPNFKNHSEGLSAGVIIGIVAASCVVVILIVVAIWKMGFLGGKDIRNKDLLDLKTGYFCLRQIKEATNDFDPANKIGEGGFGPVFKGVLSDGDVIAVKQLSSKSKQGNREFVNEIGMISALQHPNLVKLYGCCIEGKQLLLIYEYMENNCLGRALFGHQEQKLHLDWPTRMKICLGIAKGLAYLHEESTLKIVHRDIKATNVLLDKDLNAKISDFGLAKLDDEGNTHISTRVAGTIGYMAPEYAMRGYLTDKADVYSFGVVALEIVSGKSNTNFNPMEKFVYLMDWAYDLQEQGRLMELVDPNLGSSYSTLEAMRMLRLALLCTNTSPTHRPSMSLVVSMLEGKTPIQAPLINRGESGHHARLKASDLLSEDSQPLDSSTFSHESIDQRHGSSNGP</sequence>
<evidence type="ECO:0000256" key="11">
    <source>
        <dbReference type="ARBA" id="ARBA00022777"/>
    </source>
</evidence>
<comment type="catalytic activity">
    <reaction evidence="17">
        <text>L-threonyl-[protein] + ATP = O-phospho-L-threonyl-[protein] + ADP + H(+)</text>
        <dbReference type="Rhea" id="RHEA:46608"/>
        <dbReference type="Rhea" id="RHEA-COMP:11060"/>
        <dbReference type="Rhea" id="RHEA-COMP:11605"/>
        <dbReference type="ChEBI" id="CHEBI:15378"/>
        <dbReference type="ChEBI" id="CHEBI:30013"/>
        <dbReference type="ChEBI" id="CHEBI:30616"/>
        <dbReference type="ChEBI" id="CHEBI:61977"/>
        <dbReference type="ChEBI" id="CHEBI:456216"/>
        <dbReference type="EC" id="2.7.11.1"/>
    </reaction>
</comment>
<feature type="compositionally biased region" description="Polar residues" evidence="20">
    <location>
        <begin position="929"/>
        <end position="941"/>
    </location>
</feature>
<keyword evidence="3" id="KW-0723">Serine/threonine-protein kinase</keyword>
<dbReference type="FunFam" id="3.80.10.10:FF:000041">
    <property type="entry name" value="LRR receptor-like serine/threonine-protein kinase ERECTA"/>
    <property type="match status" value="1"/>
</dbReference>
<feature type="domain" description="Protein kinase" evidence="23">
    <location>
        <begin position="628"/>
        <end position="910"/>
    </location>
</feature>
<feature type="region of interest" description="Disordered" evidence="20">
    <location>
        <begin position="926"/>
        <end position="954"/>
    </location>
</feature>
<evidence type="ECO:0000256" key="1">
    <source>
        <dbReference type="ARBA" id="ARBA00004479"/>
    </source>
</evidence>
<dbReference type="Gene3D" id="1.10.510.10">
    <property type="entry name" value="Transferase(Phosphotransferase) domain 1"/>
    <property type="match status" value="1"/>
</dbReference>
<evidence type="ECO:0000313" key="25">
    <source>
        <dbReference type="Proteomes" id="UP001058974"/>
    </source>
</evidence>
<dbReference type="Gene3D" id="3.30.200.20">
    <property type="entry name" value="Phosphorylase Kinase, domain 1"/>
    <property type="match status" value="1"/>
</dbReference>
<dbReference type="PANTHER" id="PTHR48006">
    <property type="entry name" value="LEUCINE-RICH REPEAT-CONTAINING PROTEIN DDB_G0281931-RELATED"/>
    <property type="match status" value="1"/>
</dbReference>
<keyword evidence="16" id="KW-0325">Glycoprotein</keyword>
<keyword evidence="12" id="KW-0067">ATP-binding</keyword>
<comment type="caution">
    <text evidence="24">The sequence shown here is derived from an EMBL/GenBank/DDBJ whole genome shotgun (WGS) entry which is preliminary data.</text>
</comment>
<dbReference type="PROSITE" id="PS50176">
    <property type="entry name" value="ARM_REPEAT"/>
    <property type="match status" value="1"/>
</dbReference>
<evidence type="ECO:0000256" key="9">
    <source>
        <dbReference type="ARBA" id="ARBA00022737"/>
    </source>
</evidence>
<keyword evidence="15" id="KW-0675">Receptor</keyword>
<evidence type="ECO:0000256" key="3">
    <source>
        <dbReference type="ARBA" id="ARBA00022527"/>
    </source>
</evidence>
<dbReference type="CDD" id="cd14066">
    <property type="entry name" value="STKc_IRAK"/>
    <property type="match status" value="1"/>
</dbReference>
<dbReference type="GO" id="GO:0005524">
    <property type="term" value="F:ATP binding"/>
    <property type="evidence" value="ECO:0007669"/>
    <property type="project" value="UniProtKB-KW"/>
</dbReference>
<dbReference type="InterPro" id="IPR021720">
    <property type="entry name" value="Malectin_dom"/>
</dbReference>
<dbReference type="FunFam" id="3.80.10.10:FF:000838">
    <property type="entry name" value="Probable LRR receptor-like serine/threonine-protein kinase At1g53440"/>
    <property type="match status" value="1"/>
</dbReference>
<evidence type="ECO:0000256" key="21">
    <source>
        <dbReference type="SAM" id="Phobius"/>
    </source>
</evidence>
<evidence type="ECO:0000256" key="2">
    <source>
        <dbReference type="ARBA" id="ARBA00012513"/>
    </source>
</evidence>
<evidence type="ECO:0000256" key="10">
    <source>
        <dbReference type="ARBA" id="ARBA00022741"/>
    </source>
</evidence>
<evidence type="ECO:0000256" key="17">
    <source>
        <dbReference type="ARBA" id="ARBA00047899"/>
    </source>
</evidence>
<keyword evidence="9" id="KW-0677">Repeat</keyword>
<dbReference type="InterPro" id="IPR000719">
    <property type="entry name" value="Prot_kinase_dom"/>
</dbReference>
<feature type="repeat" description="ARM" evidence="19">
    <location>
        <begin position="182"/>
        <end position="212"/>
    </location>
</feature>
<protein>
    <recommendedName>
        <fullName evidence="2">non-specific serine/threonine protein kinase</fullName>
        <ecNumber evidence="2">2.7.11.1</ecNumber>
    </recommendedName>
</protein>
<feature type="chain" id="PRO_5038745881" description="non-specific serine/threonine protein kinase" evidence="22">
    <location>
        <begin position="24"/>
        <end position="954"/>
    </location>
</feature>
<keyword evidence="13 21" id="KW-1133">Transmembrane helix</keyword>
<comment type="subcellular location">
    <subcellularLocation>
        <location evidence="1">Membrane</location>
        <topology evidence="1">Single-pass type I membrane protein</topology>
    </subcellularLocation>
</comment>
<dbReference type="Gene3D" id="3.80.10.10">
    <property type="entry name" value="Ribonuclease Inhibitor"/>
    <property type="match status" value="3"/>
</dbReference>
<proteinExistence type="predicted"/>
<dbReference type="InterPro" id="IPR011009">
    <property type="entry name" value="Kinase-like_dom_sf"/>
</dbReference>
<gene>
    <name evidence="24" type="ORF">KIW84_044097</name>
</gene>
<dbReference type="FunFam" id="3.80.10.10:FF:000433">
    <property type="entry name" value="Putative LRR receptor-like serine/threonine-protein kinase isoform A"/>
    <property type="match status" value="1"/>
</dbReference>
<dbReference type="GO" id="GO:0016020">
    <property type="term" value="C:membrane"/>
    <property type="evidence" value="ECO:0007669"/>
    <property type="project" value="UniProtKB-SubCell"/>
</dbReference>
<dbReference type="InterPro" id="IPR008271">
    <property type="entry name" value="Ser/Thr_kinase_AS"/>
</dbReference>
<dbReference type="InterPro" id="IPR001245">
    <property type="entry name" value="Ser-Thr/Tyr_kinase_cat_dom"/>
</dbReference>
<dbReference type="PROSITE" id="PS50011">
    <property type="entry name" value="PROTEIN_KINASE_DOM"/>
    <property type="match status" value="1"/>
</dbReference>
<evidence type="ECO:0000256" key="19">
    <source>
        <dbReference type="PROSITE-ProRule" id="PRU00259"/>
    </source>
</evidence>
<keyword evidence="7 21" id="KW-0812">Transmembrane</keyword>
<dbReference type="EMBL" id="JAMSHJ010000004">
    <property type="protein sequence ID" value="KAI5420182.1"/>
    <property type="molecule type" value="Genomic_DNA"/>
</dbReference>
<keyword evidence="5" id="KW-0433">Leucine-rich repeat</keyword>
<feature type="transmembrane region" description="Helical" evidence="21">
    <location>
        <begin position="569"/>
        <end position="593"/>
    </location>
</feature>
<evidence type="ECO:0000313" key="24">
    <source>
        <dbReference type="EMBL" id="KAI5420182.1"/>
    </source>
</evidence>
<evidence type="ECO:0000256" key="6">
    <source>
        <dbReference type="ARBA" id="ARBA00022679"/>
    </source>
</evidence>
<dbReference type="PROSITE" id="PS00108">
    <property type="entry name" value="PROTEIN_KINASE_ST"/>
    <property type="match status" value="1"/>
</dbReference>
<evidence type="ECO:0000256" key="16">
    <source>
        <dbReference type="ARBA" id="ARBA00023180"/>
    </source>
</evidence>
<evidence type="ECO:0000256" key="8">
    <source>
        <dbReference type="ARBA" id="ARBA00022729"/>
    </source>
</evidence>
<evidence type="ECO:0000256" key="22">
    <source>
        <dbReference type="SAM" id="SignalP"/>
    </source>
</evidence>
<keyword evidence="25" id="KW-1185">Reference proteome</keyword>
<evidence type="ECO:0000256" key="13">
    <source>
        <dbReference type="ARBA" id="ARBA00022989"/>
    </source>
</evidence>
<evidence type="ECO:0000256" key="4">
    <source>
        <dbReference type="ARBA" id="ARBA00022553"/>
    </source>
</evidence>
<dbReference type="Pfam" id="PF13855">
    <property type="entry name" value="LRR_8"/>
    <property type="match status" value="2"/>
</dbReference>
<name>A0A9D4XH02_PEA</name>
<accession>A0A9D4XH02</accession>
<keyword evidence="4" id="KW-0597">Phosphoprotein</keyword>